<name>A0ABT1Y8K5_9FIRM</name>
<gene>
    <name evidence="1" type="ORF">NVS47_17155</name>
</gene>
<dbReference type="EMBL" id="JANPWE010000019">
    <property type="protein sequence ID" value="MCR6547217.1"/>
    <property type="molecule type" value="Genomic_DNA"/>
</dbReference>
<protein>
    <submittedName>
        <fullName evidence="1">UPF0489 family protein</fullName>
    </submittedName>
</protein>
<evidence type="ECO:0000313" key="2">
    <source>
        <dbReference type="Proteomes" id="UP001524944"/>
    </source>
</evidence>
<organism evidence="1 2">
    <name type="scientific">Dehalobacterium formicoaceticum</name>
    <dbReference type="NCBI Taxonomy" id="51515"/>
    <lineage>
        <taxon>Bacteria</taxon>
        <taxon>Bacillati</taxon>
        <taxon>Bacillota</taxon>
        <taxon>Clostridia</taxon>
        <taxon>Eubacteriales</taxon>
        <taxon>Peptococcaceae</taxon>
        <taxon>Dehalobacterium</taxon>
    </lineage>
</organism>
<dbReference type="RefSeq" id="WP_257914318.1">
    <property type="nucleotide sequence ID" value="NZ_JANPWE010000019.1"/>
</dbReference>
<sequence>MMKILDIDLDFFLNKIAYDVDDTCGLRLSSEEYLVDSKENVKLFLEKQCGLSLENKVPGKVVNHHNEALYVWNEMIKNHLLKKPFNITHVDAHPDLWFGDCSITYIMTELTRLPLANRNYIEDVDESKIKCGNYLIFAIALGWVDSLEFVYHEKWEGEDLHKWFFKDFDFRTLQIELKNFSYEVYRDNMDRLKQITPLNIDPAIPFKAVPKQSFSNNDKYDFVILSKSPGYTPETADSLIPVIQEYFTDI</sequence>
<dbReference type="Pfam" id="PF12640">
    <property type="entry name" value="UPF0489"/>
    <property type="match status" value="1"/>
</dbReference>
<accession>A0ABT1Y8K5</accession>
<comment type="caution">
    <text evidence="1">The sequence shown here is derived from an EMBL/GenBank/DDBJ whole genome shotgun (WGS) entry which is preliminary data.</text>
</comment>
<evidence type="ECO:0000313" key="1">
    <source>
        <dbReference type="EMBL" id="MCR6547217.1"/>
    </source>
</evidence>
<keyword evidence="2" id="KW-1185">Reference proteome</keyword>
<proteinExistence type="predicted"/>
<reference evidence="1 2" key="1">
    <citation type="submission" date="2022-08" db="EMBL/GenBank/DDBJ databases">
        <title>Proteogenomics of the novel Dehalobacterium formicoaceticum strain EZ94 highlights a key role of methyltransferases during anaerobic dichloromethane degradation.</title>
        <authorList>
            <person name="Wasmund K."/>
        </authorList>
    </citation>
    <scope>NUCLEOTIDE SEQUENCE [LARGE SCALE GENOMIC DNA]</scope>
    <source>
        <strain evidence="1 2">EZ94</strain>
    </source>
</reference>
<dbReference type="InterPro" id="IPR024131">
    <property type="entry name" value="UPF0489"/>
</dbReference>
<dbReference type="Proteomes" id="UP001524944">
    <property type="component" value="Unassembled WGS sequence"/>
</dbReference>